<comment type="caution">
    <text evidence="7">The sequence shown here is derived from an EMBL/GenBank/DDBJ whole genome shotgun (WGS) entry which is preliminary data.</text>
</comment>
<dbReference type="SUPFAM" id="SSF54373">
    <property type="entry name" value="FAD-linked reductases, C-terminal domain"/>
    <property type="match status" value="1"/>
</dbReference>
<proteinExistence type="predicted"/>
<evidence type="ECO:0000259" key="6">
    <source>
        <dbReference type="Pfam" id="PF01266"/>
    </source>
</evidence>
<gene>
    <name evidence="7" type="primary">thiO</name>
    <name evidence="7" type="ORF">JF544_02570</name>
</gene>
<keyword evidence="3 7" id="KW-0560">Oxidoreductase</keyword>
<evidence type="ECO:0000256" key="1">
    <source>
        <dbReference type="ARBA" id="ARBA00004948"/>
    </source>
</evidence>
<evidence type="ECO:0000256" key="2">
    <source>
        <dbReference type="ARBA" id="ARBA00022977"/>
    </source>
</evidence>
<dbReference type="Gene3D" id="3.50.50.60">
    <property type="entry name" value="FAD/NAD(P)-binding domain"/>
    <property type="match status" value="1"/>
</dbReference>
<dbReference type="Proteomes" id="UP000663970">
    <property type="component" value="Unassembled WGS sequence"/>
</dbReference>
<dbReference type="EC" id="1.4.3.19" evidence="5"/>
<protein>
    <recommendedName>
        <fullName evidence="5">glycine oxidase</fullName>
        <ecNumber evidence="5">1.4.3.19</ecNumber>
    </recommendedName>
</protein>
<dbReference type="InterPro" id="IPR006076">
    <property type="entry name" value="FAD-dep_OxRdtase"/>
</dbReference>
<accession>A0ABS3DRZ6</accession>
<dbReference type="NCBIfam" id="TIGR02352">
    <property type="entry name" value="thiamin_ThiO"/>
    <property type="match status" value="1"/>
</dbReference>
<dbReference type="InterPro" id="IPR012727">
    <property type="entry name" value="Gly_oxidase_ThiO"/>
</dbReference>
<dbReference type="InterPro" id="IPR036188">
    <property type="entry name" value="FAD/NAD-bd_sf"/>
</dbReference>
<evidence type="ECO:0000256" key="4">
    <source>
        <dbReference type="ARBA" id="ARBA00049872"/>
    </source>
</evidence>
<evidence type="ECO:0000256" key="5">
    <source>
        <dbReference type="ARBA" id="ARBA00050018"/>
    </source>
</evidence>
<keyword evidence="2" id="KW-0784">Thiamine biosynthesis</keyword>
<keyword evidence="8" id="KW-1185">Reference proteome</keyword>
<comment type="pathway">
    <text evidence="1">Cofactor biosynthesis; thiamine diphosphate biosynthesis.</text>
</comment>
<dbReference type="SUPFAM" id="SSF51905">
    <property type="entry name" value="FAD/NAD(P)-binding domain"/>
    <property type="match status" value="1"/>
</dbReference>
<evidence type="ECO:0000313" key="7">
    <source>
        <dbReference type="EMBL" id="MBN8234108.1"/>
    </source>
</evidence>
<evidence type="ECO:0000313" key="8">
    <source>
        <dbReference type="Proteomes" id="UP000663970"/>
    </source>
</evidence>
<dbReference type="PANTHER" id="PTHR13847:SF289">
    <property type="entry name" value="GLYCINE OXIDASE"/>
    <property type="match status" value="1"/>
</dbReference>
<name>A0ABS3DRZ6_9BACI</name>
<comment type="catalytic activity">
    <reaction evidence="4">
        <text>glycine + O2 + H2O = glyoxylate + H2O2 + NH4(+)</text>
        <dbReference type="Rhea" id="RHEA:11532"/>
        <dbReference type="ChEBI" id="CHEBI:15377"/>
        <dbReference type="ChEBI" id="CHEBI:15379"/>
        <dbReference type="ChEBI" id="CHEBI:16240"/>
        <dbReference type="ChEBI" id="CHEBI:28938"/>
        <dbReference type="ChEBI" id="CHEBI:36655"/>
        <dbReference type="ChEBI" id="CHEBI:57305"/>
        <dbReference type="EC" id="1.4.3.19"/>
    </reaction>
</comment>
<dbReference type="Gene3D" id="3.30.9.10">
    <property type="entry name" value="D-Amino Acid Oxidase, subunit A, domain 2"/>
    <property type="match status" value="1"/>
</dbReference>
<dbReference type="RefSeq" id="WP_206932265.1">
    <property type="nucleotide sequence ID" value="NZ_JAEKJY010000001.1"/>
</dbReference>
<sequence length="374" mass="40259">MFYDAIVVGGGVIGSSVAYQLARRQKKVLVIDRGKTGQKASSAAAGMLGAQSELKGDDSLFQMARTSRAMFPSLAVELKELSGIDIGLQQKGLYKIALTNEEKEAWKQLGKSQKAVGETARWIDRDEMRETEPSLSDRISGALYLPEDGQVDAPKLTKAFAASAAALGADFLEHTDVTGLVEENGRIIGVRTIGGTYTGNAVIAAAGAWSASLLNAERTIVETYPVKGECFSVRTKRPLITGTLFTKDCYIVPKAGNRLVIGATEHVGSFDESVTLEGLFQLMEKARRLIPSLRESEMEDTWAGIRPQTKSGIPYVGPHPEKEGLWMATGHYRNGILLSAVTGKLMADQIEGKSVDPDWVTSGQSFITIEGGLS</sequence>
<reference evidence="7 8" key="1">
    <citation type="submission" date="2020-12" db="EMBL/GenBank/DDBJ databases">
        <title>Oil enriched cultivation method for isolating marine PHA-producing bacteria.</title>
        <authorList>
            <person name="Zheng W."/>
            <person name="Yu S."/>
            <person name="Huang Y."/>
        </authorList>
    </citation>
    <scope>NUCLEOTIDE SEQUENCE [LARGE SCALE GENOMIC DNA]</scope>
    <source>
        <strain evidence="7 8">SY-2-6</strain>
    </source>
</reference>
<feature type="domain" description="FAD dependent oxidoreductase" evidence="6">
    <location>
        <begin position="4"/>
        <end position="348"/>
    </location>
</feature>
<dbReference type="EMBL" id="JAEKJY010000001">
    <property type="protein sequence ID" value="MBN8234108.1"/>
    <property type="molecule type" value="Genomic_DNA"/>
</dbReference>
<organism evidence="7 8">
    <name type="scientific">Halobacillus kuroshimensis</name>
    <dbReference type="NCBI Taxonomy" id="302481"/>
    <lineage>
        <taxon>Bacteria</taxon>
        <taxon>Bacillati</taxon>
        <taxon>Bacillota</taxon>
        <taxon>Bacilli</taxon>
        <taxon>Bacillales</taxon>
        <taxon>Bacillaceae</taxon>
        <taxon>Halobacillus</taxon>
    </lineage>
</organism>
<evidence type="ECO:0000256" key="3">
    <source>
        <dbReference type="ARBA" id="ARBA00023002"/>
    </source>
</evidence>
<dbReference type="GO" id="GO:0043799">
    <property type="term" value="F:glycine oxidase activity"/>
    <property type="evidence" value="ECO:0007669"/>
    <property type="project" value="UniProtKB-EC"/>
</dbReference>
<dbReference type="Pfam" id="PF01266">
    <property type="entry name" value="DAO"/>
    <property type="match status" value="1"/>
</dbReference>
<dbReference type="PANTHER" id="PTHR13847">
    <property type="entry name" value="SARCOSINE DEHYDROGENASE-RELATED"/>
    <property type="match status" value="1"/>
</dbReference>